<dbReference type="Proteomes" id="UP001266305">
    <property type="component" value="Unassembled WGS sequence"/>
</dbReference>
<keyword evidence="2" id="KW-0479">Metal-binding</keyword>
<evidence type="ECO:0000259" key="8">
    <source>
        <dbReference type="PROSITE" id="PS50157"/>
    </source>
</evidence>
<evidence type="ECO:0000256" key="2">
    <source>
        <dbReference type="ARBA" id="ARBA00022723"/>
    </source>
</evidence>
<gene>
    <name evidence="9" type="ORF">P7K49_004874</name>
</gene>
<evidence type="ECO:0000256" key="7">
    <source>
        <dbReference type="PROSITE-ProRule" id="PRU00042"/>
    </source>
</evidence>
<protein>
    <recommendedName>
        <fullName evidence="8">C2H2-type domain-containing protein</fullName>
    </recommendedName>
</protein>
<evidence type="ECO:0000256" key="1">
    <source>
        <dbReference type="ARBA" id="ARBA00004123"/>
    </source>
</evidence>
<evidence type="ECO:0000313" key="10">
    <source>
        <dbReference type="Proteomes" id="UP001266305"/>
    </source>
</evidence>
<dbReference type="PROSITE" id="PS50157">
    <property type="entry name" value="ZINC_FINGER_C2H2_2"/>
    <property type="match status" value="2"/>
</dbReference>
<dbReference type="Pfam" id="PF00096">
    <property type="entry name" value="zf-C2H2"/>
    <property type="match status" value="2"/>
</dbReference>
<proteinExistence type="predicted"/>
<feature type="domain" description="C2H2-type" evidence="8">
    <location>
        <begin position="29"/>
        <end position="56"/>
    </location>
</feature>
<dbReference type="SMART" id="SM00355">
    <property type="entry name" value="ZnF_C2H2"/>
    <property type="match status" value="2"/>
</dbReference>
<dbReference type="SUPFAM" id="SSF57667">
    <property type="entry name" value="beta-beta-alpha zinc fingers"/>
    <property type="match status" value="1"/>
</dbReference>
<keyword evidence="5" id="KW-0862">Zinc</keyword>
<dbReference type="PANTHER" id="PTHR16515:SF49">
    <property type="entry name" value="GASTRULA ZINC FINGER PROTEIN XLCGF49.1-LIKE-RELATED"/>
    <property type="match status" value="1"/>
</dbReference>
<dbReference type="Gene3D" id="3.30.160.60">
    <property type="entry name" value="Classic Zinc Finger"/>
    <property type="match status" value="2"/>
</dbReference>
<dbReference type="PROSITE" id="PS00028">
    <property type="entry name" value="ZINC_FINGER_C2H2_1"/>
    <property type="match status" value="2"/>
</dbReference>
<evidence type="ECO:0000256" key="3">
    <source>
        <dbReference type="ARBA" id="ARBA00022737"/>
    </source>
</evidence>
<evidence type="ECO:0000256" key="4">
    <source>
        <dbReference type="ARBA" id="ARBA00022771"/>
    </source>
</evidence>
<dbReference type="InterPro" id="IPR050331">
    <property type="entry name" value="Zinc_finger"/>
</dbReference>
<name>A0ABQ9W8Q9_SAGOE</name>
<feature type="domain" description="C2H2-type" evidence="8">
    <location>
        <begin position="57"/>
        <end position="84"/>
    </location>
</feature>
<sequence>MKAVILMKAYYLSITTFLNLAFPQGVKEHKCGICGREFTLLANMKRHVLIHTNIRAYQCHLCYKSFVQKQTLKAHMIVHSDVKPFKCKKTLRMTGFNSSDVLARCHLAMKRAEEEEEGNHHIHVAPLEGIPCEADFFPVLATLGRGEGSDTRASLDLSGYCPETLGKHTEVDLDPILVVATLHNSKEPAAVFGKPVQEKQPSRISGTNSLLRWVKPELPKL</sequence>
<keyword evidence="3" id="KW-0677">Repeat</keyword>
<dbReference type="InterPro" id="IPR013087">
    <property type="entry name" value="Znf_C2H2_type"/>
</dbReference>
<keyword evidence="10" id="KW-1185">Reference proteome</keyword>
<keyword evidence="6" id="KW-0539">Nucleus</keyword>
<dbReference type="PANTHER" id="PTHR16515">
    <property type="entry name" value="PR DOMAIN ZINC FINGER PROTEIN"/>
    <property type="match status" value="1"/>
</dbReference>
<comment type="subcellular location">
    <subcellularLocation>
        <location evidence="1">Nucleus</location>
    </subcellularLocation>
</comment>
<comment type="caution">
    <text evidence="9">The sequence shown here is derived from an EMBL/GenBank/DDBJ whole genome shotgun (WGS) entry which is preliminary data.</text>
</comment>
<evidence type="ECO:0000256" key="6">
    <source>
        <dbReference type="ARBA" id="ARBA00023242"/>
    </source>
</evidence>
<dbReference type="InterPro" id="IPR036236">
    <property type="entry name" value="Znf_C2H2_sf"/>
</dbReference>
<organism evidence="9 10">
    <name type="scientific">Saguinus oedipus</name>
    <name type="common">Cotton-top tamarin</name>
    <name type="synonym">Oedipomidas oedipus</name>
    <dbReference type="NCBI Taxonomy" id="9490"/>
    <lineage>
        <taxon>Eukaryota</taxon>
        <taxon>Metazoa</taxon>
        <taxon>Chordata</taxon>
        <taxon>Craniata</taxon>
        <taxon>Vertebrata</taxon>
        <taxon>Euteleostomi</taxon>
        <taxon>Mammalia</taxon>
        <taxon>Eutheria</taxon>
        <taxon>Euarchontoglires</taxon>
        <taxon>Primates</taxon>
        <taxon>Haplorrhini</taxon>
        <taxon>Platyrrhini</taxon>
        <taxon>Cebidae</taxon>
        <taxon>Callitrichinae</taxon>
        <taxon>Saguinus</taxon>
    </lineage>
</organism>
<keyword evidence="4 7" id="KW-0863">Zinc-finger</keyword>
<accession>A0ABQ9W8Q9</accession>
<dbReference type="EMBL" id="JASSZA010000002">
    <property type="protein sequence ID" value="KAK2117987.1"/>
    <property type="molecule type" value="Genomic_DNA"/>
</dbReference>
<reference evidence="9 10" key="1">
    <citation type="submission" date="2023-05" db="EMBL/GenBank/DDBJ databases">
        <title>B98-5 Cell Line De Novo Hybrid Assembly: An Optical Mapping Approach.</title>
        <authorList>
            <person name="Kananen K."/>
            <person name="Auerbach J.A."/>
            <person name="Kautto E."/>
            <person name="Blachly J.S."/>
        </authorList>
    </citation>
    <scope>NUCLEOTIDE SEQUENCE [LARGE SCALE GENOMIC DNA]</scope>
    <source>
        <strain evidence="9">B95-8</strain>
        <tissue evidence="9">Cell line</tissue>
    </source>
</reference>
<evidence type="ECO:0000256" key="5">
    <source>
        <dbReference type="ARBA" id="ARBA00022833"/>
    </source>
</evidence>
<evidence type="ECO:0000313" key="9">
    <source>
        <dbReference type="EMBL" id="KAK2117987.1"/>
    </source>
</evidence>